<evidence type="ECO:0000313" key="5">
    <source>
        <dbReference type="EMBL" id="NMG02054.1"/>
    </source>
</evidence>
<dbReference type="InterPro" id="IPR018060">
    <property type="entry name" value="HTH_AraC"/>
</dbReference>
<dbReference type="PROSITE" id="PS01124">
    <property type="entry name" value="HTH_ARAC_FAMILY_2"/>
    <property type="match status" value="1"/>
</dbReference>
<evidence type="ECO:0000256" key="2">
    <source>
        <dbReference type="ARBA" id="ARBA00023125"/>
    </source>
</evidence>
<dbReference type="Gene3D" id="3.40.50.880">
    <property type="match status" value="1"/>
</dbReference>
<keyword evidence="2" id="KW-0238">DNA-binding</keyword>
<gene>
    <name evidence="5" type="ORF">GPA21_03595</name>
</gene>
<dbReference type="GO" id="GO:0003700">
    <property type="term" value="F:DNA-binding transcription factor activity"/>
    <property type="evidence" value="ECO:0007669"/>
    <property type="project" value="InterPro"/>
</dbReference>
<dbReference type="PROSITE" id="PS00041">
    <property type="entry name" value="HTH_ARAC_FAMILY_1"/>
    <property type="match status" value="1"/>
</dbReference>
<dbReference type="InterPro" id="IPR029062">
    <property type="entry name" value="Class_I_gatase-like"/>
</dbReference>
<keyword evidence="1" id="KW-0805">Transcription regulation</keyword>
<organism evidence="5 6">
    <name type="scientific">Azoarcus taiwanensis</name>
    <dbReference type="NCBI Taxonomy" id="666964"/>
    <lineage>
        <taxon>Bacteria</taxon>
        <taxon>Pseudomonadati</taxon>
        <taxon>Pseudomonadota</taxon>
        <taxon>Betaproteobacteria</taxon>
        <taxon>Rhodocyclales</taxon>
        <taxon>Zoogloeaceae</taxon>
        <taxon>Azoarcus</taxon>
    </lineage>
</organism>
<dbReference type="EMBL" id="WTVM01000013">
    <property type="protein sequence ID" value="NMG02054.1"/>
    <property type="molecule type" value="Genomic_DNA"/>
</dbReference>
<dbReference type="SUPFAM" id="SSF52317">
    <property type="entry name" value="Class I glutamine amidotransferase-like"/>
    <property type="match status" value="1"/>
</dbReference>
<comment type="caution">
    <text evidence="5">The sequence shown here is derived from an EMBL/GenBank/DDBJ whole genome shotgun (WGS) entry which is preliminary data.</text>
</comment>
<dbReference type="AlphaFoldDB" id="A0A972F8T3"/>
<dbReference type="Proteomes" id="UP000599523">
    <property type="component" value="Unassembled WGS sequence"/>
</dbReference>
<dbReference type="SUPFAM" id="SSF46689">
    <property type="entry name" value="Homeodomain-like"/>
    <property type="match status" value="2"/>
</dbReference>
<dbReference type="PRINTS" id="PR00032">
    <property type="entry name" value="HTHARAC"/>
</dbReference>
<dbReference type="InterPro" id="IPR018062">
    <property type="entry name" value="HTH_AraC-typ_CS"/>
</dbReference>
<evidence type="ECO:0000259" key="4">
    <source>
        <dbReference type="PROSITE" id="PS01124"/>
    </source>
</evidence>
<evidence type="ECO:0000256" key="3">
    <source>
        <dbReference type="ARBA" id="ARBA00023163"/>
    </source>
</evidence>
<dbReference type="InterPro" id="IPR052158">
    <property type="entry name" value="INH-QAR"/>
</dbReference>
<name>A0A972F8T3_9RHOO</name>
<keyword evidence="6" id="KW-1185">Reference proteome</keyword>
<dbReference type="Gene3D" id="1.10.10.60">
    <property type="entry name" value="Homeodomain-like"/>
    <property type="match status" value="1"/>
</dbReference>
<proteinExistence type="predicted"/>
<reference evidence="5" key="1">
    <citation type="submission" date="2019-12" db="EMBL/GenBank/DDBJ databases">
        <title>Comparative genomics gives insights into the taxonomy of the Azoarcus-Aromatoleum group and reveals separate origins of nif in the plant-associated Azoarcus and non-plant-associated Aromatoleum sub-groups.</title>
        <authorList>
            <person name="Lafos M."/>
            <person name="Maluk M."/>
            <person name="Batista M."/>
            <person name="Junghare M."/>
            <person name="Carmona M."/>
            <person name="Faoro H."/>
            <person name="Cruz L.M."/>
            <person name="Battistoni F."/>
            <person name="De Souza E."/>
            <person name="Pedrosa F."/>
            <person name="Chen W.-M."/>
            <person name="Poole P.S."/>
            <person name="Dixon R.A."/>
            <person name="James E.K."/>
        </authorList>
    </citation>
    <scope>NUCLEOTIDE SEQUENCE</scope>
    <source>
        <strain evidence="5">NSC3</strain>
    </source>
</reference>
<sequence>MNAPDRTLTVALLAVPDAAASTLLSLYDVFSSVGRDWEVLIEGRPPRPRMRPIIVAESSGRLSVANGIYLDAECGFDQCTRPDIVCVPDLLISPATFARGQHPAAIQWLTACHASGSLITSACSGALLLAEAGLLDGQEATIHWAYGDTMRLHFPEVRLRANQTLVSSGIGQRVVTAGGGASWQDLALFLIAREAGLDQAMHIAKLYLFEWHDRGQTPYAALVRSARSEDGLVSEAQSWLANNFDRPHPVSSVIARSGLPERTFKRRFVQAAGMSAMEYVHTLRLEAAKQRLETSQEIVESIAESVGYEDASFFRRLFRRKVGMTPAEYRRRFSGLRSAVTDSSHSGS</sequence>
<keyword evidence="3" id="KW-0804">Transcription</keyword>
<dbReference type="InterPro" id="IPR009057">
    <property type="entry name" value="Homeodomain-like_sf"/>
</dbReference>
<dbReference type="Pfam" id="PF12833">
    <property type="entry name" value="HTH_18"/>
    <property type="match status" value="1"/>
</dbReference>
<dbReference type="PANTHER" id="PTHR43130">
    <property type="entry name" value="ARAC-FAMILY TRANSCRIPTIONAL REGULATOR"/>
    <property type="match status" value="1"/>
</dbReference>
<evidence type="ECO:0000313" key="6">
    <source>
        <dbReference type="Proteomes" id="UP000599523"/>
    </source>
</evidence>
<dbReference type="RefSeq" id="WP_168986847.1">
    <property type="nucleotide sequence ID" value="NZ_CAWPHM010000044.1"/>
</dbReference>
<dbReference type="PANTHER" id="PTHR43130:SF3">
    <property type="entry name" value="HTH-TYPE TRANSCRIPTIONAL REGULATOR RV1931C"/>
    <property type="match status" value="1"/>
</dbReference>
<protein>
    <submittedName>
        <fullName evidence="5">Helix-turn-helix domain-containing protein</fullName>
    </submittedName>
</protein>
<dbReference type="InterPro" id="IPR020449">
    <property type="entry name" value="Tscrpt_reg_AraC-type_HTH"/>
</dbReference>
<dbReference type="GO" id="GO:0043565">
    <property type="term" value="F:sequence-specific DNA binding"/>
    <property type="evidence" value="ECO:0007669"/>
    <property type="project" value="InterPro"/>
</dbReference>
<accession>A0A972F8T3</accession>
<evidence type="ECO:0000256" key="1">
    <source>
        <dbReference type="ARBA" id="ARBA00023015"/>
    </source>
</evidence>
<dbReference type="SMART" id="SM00342">
    <property type="entry name" value="HTH_ARAC"/>
    <property type="match status" value="1"/>
</dbReference>
<feature type="domain" description="HTH araC/xylS-type" evidence="4">
    <location>
        <begin position="234"/>
        <end position="332"/>
    </location>
</feature>